<feature type="transmembrane region" description="Helical" evidence="11">
    <location>
        <begin position="9"/>
        <end position="29"/>
    </location>
</feature>
<protein>
    <submittedName>
        <fullName evidence="13">Lipoteichoic acid synthase LtaS type IIIa</fullName>
    </submittedName>
</protein>
<evidence type="ECO:0000256" key="7">
    <source>
        <dbReference type="PIRNR" id="PIRNR005091"/>
    </source>
</evidence>
<dbReference type="InterPro" id="IPR000917">
    <property type="entry name" value="Sulfatase_N"/>
</dbReference>
<dbReference type="PANTHER" id="PTHR47371:SF1">
    <property type="entry name" value="LIPOTEICHOIC ACID SYNTHASE-LIKE YQGS"/>
    <property type="match status" value="1"/>
</dbReference>
<keyword evidence="5 11" id="KW-1133">Transmembrane helix</keyword>
<evidence type="ECO:0000256" key="9">
    <source>
        <dbReference type="PIRSR" id="PIRSR005091-2"/>
    </source>
</evidence>
<dbReference type="GO" id="GO:0005886">
    <property type="term" value="C:plasma membrane"/>
    <property type="evidence" value="ECO:0007669"/>
    <property type="project" value="UniProtKB-SubCell"/>
</dbReference>
<evidence type="ECO:0000259" key="12">
    <source>
        <dbReference type="Pfam" id="PF00884"/>
    </source>
</evidence>
<gene>
    <name evidence="13" type="ORF">JCM21714_153</name>
</gene>
<dbReference type="InterPro" id="IPR017850">
    <property type="entry name" value="Alkaline_phosphatase_core_sf"/>
</dbReference>
<dbReference type="CDD" id="cd16015">
    <property type="entry name" value="LTA_synthase"/>
    <property type="match status" value="1"/>
</dbReference>
<dbReference type="InterPro" id="IPR012160">
    <property type="entry name" value="LtaS-like"/>
</dbReference>
<feature type="binding site" evidence="10">
    <location>
        <position position="253"/>
    </location>
    <ligand>
        <name>Mn(2+)</name>
        <dbReference type="ChEBI" id="CHEBI:29035"/>
    </ligand>
</feature>
<evidence type="ECO:0000256" key="4">
    <source>
        <dbReference type="ARBA" id="ARBA00022692"/>
    </source>
</evidence>
<evidence type="ECO:0000313" key="14">
    <source>
        <dbReference type="Proteomes" id="UP000019102"/>
    </source>
</evidence>
<accession>W4VDC6</accession>
<feature type="binding site" evidence="10">
    <location>
        <position position="470"/>
    </location>
    <ligand>
        <name>Mn(2+)</name>
        <dbReference type="ChEBI" id="CHEBI:29035"/>
    </ligand>
</feature>
<keyword evidence="14" id="KW-1185">Reference proteome</keyword>
<feature type="transmembrane region" description="Helical" evidence="11">
    <location>
        <begin position="41"/>
        <end position="62"/>
    </location>
</feature>
<dbReference type="STRING" id="1298598.JCM21714_153"/>
<reference evidence="13 14" key="1">
    <citation type="journal article" date="2014" name="Genome Announc.">
        <title>Draft Genome Sequence of the Boron-Tolerant and Moderately Halotolerant Bacterium Gracilibacillus boraciitolerans JCM 21714T.</title>
        <authorList>
            <person name="Ahmed I."/>
            <person name="Oshima K."/>
            <person name="Suda W."/>
            <person name="Kitamura K."/>
            <person name="Iida T."/>
            <person name="Ohmori Y."/>
            <person name="Fujiwara T."/>
            <person name="Hattori M."/>
            <person name="Ohkuma M."/>
        </authorList>
    </citation>
    <scope>NUCLEOTIDE SEQUENCE [LARGE SCALE GENOMIC DNA]</scope>
    <source>
        <strain evidence="13 14">JCM 21714</strain>
    </source>
</reference>
<keyword evidence="9" id="KW-0479">Metal-binding</keyword>
<evidence type="ECO:0000256" key="10">
    <source>
        <dbReference type="PIRSR" id="PIRSR005091-3"/>
    </source>
</evidence>
<feature type="binding site" evidence="9">
    <location>
        <position position="410"/>
    </location>
    <ligand>
        <name>substrate</name>
    </ligand>
</feature>
<keyword evidence="3 7" id="KW-1003">Cell membrane</keyword>
<evidence type="ECO:0000256" key="5">
    <source>
        <dbReference type="ARBA" id="ARBA00022989"/>
    </source>
</evidence>
<dbReference type="PIRSF" id="PIRSF005091">
    <property type="entry name" value="Mmb_sulf_HI1246"/>
    <property type="match status" value="1"/>
</dbReference>
<feature type="transmembrane region" description="Helical" evidence="11">
    <location>
        <begin position="69"/>
        <end position="89"/>
    </location>
</feature>
<dbReference type="eggNOG" id="COG1368">
    <property type="taxonomic scope" value="Bacteria"/>
</dbReference>
<keyword evidence="6 7" id="KW-0472">Membrane</keyword>
<comment type="subcellular location">
    <subcellularLocation>
        <location evidence="1">Cell membrane</location>
        <topology evidence="1">Multi-pass membrane protein</topology>
    </subcellularLocation>
</comment>
<feature type="transmembrane region" description="Helical" evidence="11">
    <location>
        <begin position="153"/>
        <end position="169"/>
    </location>
</feature>
<keyword evidence="4 11" id="KW-0812">Transmembrane</keyword>
<proteinExistence type="inferred from homology"/>
<evidence type="ECO:0000256" key="6">
    <source>
        <dbReference type="ARBA" id="ARBA00023136"/>
    </source>
</evidence>
<evidence type="ECO:0000256" key="2">
    <source>
        <dbReference type="ARBA" id="ARBA00009983"/>
    </source>
</evidence>
<sequence length="627" mass="73166">MFNKKLQMPLYLFATLLFGLKTYIIYRFVFNISLDNMMQELILFINPFIGALFFFMLSLFFNQRRQIKFIKYGILIGSIILYFNIVFYRNFSDFITIPLLFQGSNAADLGSSVLGLIKYWDIVLFADVVIVWTVAKKYGTQITGTFTKRYKRLVLTTSVVLLVVNYGLAEMERPQLLQRTFDREYLVKNIGGVFNYLIYDAVLQSKSQAQRVFADGNELKEISDYIKDETTTDGSKEMFGIAKDKNIIFLEIESLQSFVINNTLHGEEVTPFLNDLIDDSYYFENFYHQTAQGKTSDSEFLIENSLYPSPRGAVYFTHAQNDYHSLPEIIGNNGYTSSVFHANDNSFWNRDVMYENIEYDQLYDIDSYEVTDQNSVGWGLKDKEFFKQSLKYIEKMEQPFYSKFITLTNHYPFELDPEDATLEKYDSNSKTLNNYFQTVRYTDEAIEEFFQYMKDIGLYEDSVFIIMGDHYGISDFHKKAMSQYLDKEYNDYLHVQLQKVPFYLHIPGQEGEVISKISGQIDVKPTILNLLGIDDSNDLSFGTDLFGDERKDFIALRDGSFITEEYIYSNDSCYDRQTGEVIENTIETDGEEQSACQPYVEKVQKELNYSDKIIFGDLLRFYDFADE</sequence>
<dbReference type="RefSeq" id="WP_035720881.1">
    <property type="nucleotide sequence ID" value="NZ_BAVS01000001.1"/>
</dbReference>
<dbReference type="Pfam" id="PF00884">
    <property type="entry name" value="Sulfatase"/>
    <property type="match status" value="1"/>
</dbReference>
<dbReference type="Proteomes" id="UP000019102">
    <property type="component" value="Unassembled WGS sequence"/>
</dbReference>
<feature type="domain" description="Sulfatase N-terminal" evidence="12">
    <location>
        <begin position="245"/>
        <end position="533"/>
    </location>
</feature>
<evidence type="ECO:0000256" key="1">
    <source>
        <dbReference type="ARBA" id="ARBA00004651"/>
    </source>
</evidence>
<comment type="similarity">
    <text evidence="2 7">Belongs to the LTA synthase family.</text>
</comment>
<dbReference type="PANTHER" id="PTHR47371">
    <property type="entry name" value="LIPOTEICHOIC ACID SYNTHASE"/>
    <property type="match status" value="1"/>
</dbReference>
<feature type="binding site" evidence="10">
    <location>
        <position position="295"/>
    </location>
    <ligand>
        <name>Mn(2+)</name>
        <dbReference type="ChEBI" id="CHEBI:29035"/>
    </ligand>
</feature>
<evidence type="ECO:0000256" key="8">
    <source>
        <dbReference type="PIRSR" id="PIRSR005091-1"/>
    </source>
</evidence>
<feature type="binding site" evidence="10">
    <location>
        <position position="469"/>
    </location>
    <ligand>
        <name>Mn(2+)</name>
        <dbReference type="ChEBI" id="CHEBI:29035"/>
    </ligand>
</feature>
<evidence type="ECO:0000256" key="11">
    <source>
        <dbReference type="SAM" id="Phobius"/>
    </source>
</evidence>
<dbReference type="AlphaFoldDB" id="W4VDC6"/>
<organism evidence="13 14">
    <name type="scientific">Gracilibacillus boraciitolerans JCM 21714</name>
    <dbReference type="NCBI Taxonomy" id="1298598"/>
    <lineage>
        <taxon>Bacteria</taxon>
        <taxon>Bacillati</taxon>
        <taxon>Bacillota</taxon>
        <taxon>Bacilli</taxon>
        <taxon>Bacillales</taxon>
        <taxon>Bacillaceae</taxon>
        <taxon>Gracilibacillus</taxon>
    </lineage>
</organism>
<dbReference type="SUPFAM" id="SSF53649">
    <property type="entry name" value="Alkaline phosphatase-like"/>
    <property type="match status" value="1"/>
</dbReference>
<dbReference type="GO" id="GO:0046872">
    <property type="term" value="F:metal ion binding"/>
    <property type="evidence" value="ECO:0007669"/>
    <property type="project" value="UniProtKB-KW"/>
</dbReference>
<keyword evidence="9" id="KW-0464">Manganese</keyword>
<dbReference type="Gene3D" id="3.40.720.10">
    <property type="entry name" value="Alkaline Phosphatase, subunit A"/>
    <property type="match status" value="1"/>
</dbReference>
<comment type="caution">
    <text evidence="13">The sequence shown here is derived from an EMBL/GenBank/DDBJ whole genome shotgun (WGS) entry which is preliminary data.</text>
</comment>
<feature type="transmembrane region" description="Helical" evidence="11">
    <location>
        <begin position="109"/>
        <end position="132"/>
    </location>
</feature>
<dbReference type="OrthoDB" id="5901192at2"/>
<dbReference type="EMBL" id="BAVS01000001">
    <property type="protein sequence ID" value="GAE91212.1"/>
    <property type="molecule type" value="Genomic_DNA"/>
</dbReference>
<name>W4VDC6_9BACI</name>
<evidence type="ECO:0000256" key="3">
    <source>
        <dbReference type="ARBA" id="ARBA00022475"/>
    </source>
</evidence>
<feature type="active site" evidence="8">
    <location>
        <position position="295"/>
    </location>
</feature>
<dbReference type="InterPro" id="IPR050448">
    <property type="entry name" value="OpgB/LTA_synthase_biosynth"/>
</dbReference>
<evidence type="ECO:0000313" key="13">
    <source>
        <dbReference type="EMBL" id="GAE91212.1"/>
    </source>
</evidence>
<dbReference type="Gene3D" id="3.30.1120.170">
    <property type="match status" value="1"/>
</dbReference>